<dbReference type="EMBL" id="CP093350">
    <property type="protein sequence ID" value="WOH11499.1"/>
    <property type="molecule type" value="Genomic_DNA"/>
</dbReference>
<evidence type="ECO:0000256" key="2">
    <source>
        <dbReference type="SAM" id="MobiDB-lite"/>
    </source>
</evidence>
<dbReference type="Proteomes" id="UP000077755">
    <property type="component" value="Chromosome 8"/>
</dbReference>
<dbReference type="Pfam" id="PF03101">
    <property type="entry name" value="FAR1"/>
    <property type="match status" value="1"/>
</dbReference>
<evidence type="ECO:0000313" key="4">
    <source>
        <dbReference type="EMBL" id="WOH11499.1"/>
    </source>
</evidence>
<dbReference type="KEGG" id="dcr:108198173"/>
<feature type="domain" description="SWIM-type" evidence="3">
    <location>
        <begin position="603"/>
        <end position="639"/>
    </location>
</feature>
<evidence type="ECO:0000256" key="1">
    <source>
        <dbReference type="PROSITE-ProRule" id="PRU00325"/>
    </source>
</evidence>
<keyword evidence="1" id="KW-0863">Zinc-finger</keyword>
<keyword evidence="1" id="KW-0479">Metal-binding</keyword>
<feature type="region of interest" description="Disordered" evidence="2">
    <location>
        <begin position="744"/>
        <end position="763"/>
    </location>
</feature>
<reference evidence="4" key="1">
    <citation type="journal article" date="2016" name="Nat. Genet.">
        <title>A high-quality carrot genome assembly provides new insights into carotenoid accumulation and asterid genome evolution.</title>
        <authorList>
            <person name="Iorizzo M."/>
            <person name="Ellison S."/>
            <person name="Senalik D."/>
            <person name="Zeng P."/>
            <person name="Satapoomin P."/>
            <person name="Huang J."/>
            <person name="Bowman M."/>
            <person name="Iovene M."/>
            <person name="Sanseverino W."/>
            <person name="Cavagnaro P."/>
            <person name="Yildiz M."/>
            <person name="Macko-Podgorni A."/>
            <person name="Moranska E."/>
            <person name="Grzebelus E."/>
            <person name="Grzebelus D."/>
            <person name="Ashrafi H."/>
            <person name="Zheng Z."/>
            <person name="Cheng S."/>
            <person name="Spooner D."/>
            <person name="Van Deynze A."/>
            <person name="Simon P."/>
        </authorList>
    </citation>
    <scope>NUCLEOTIDE SEQUENCE</scope>
    <source>
        <tissue evidence="4">Leaf</tissue>
    </source>
</reference>
<protein>
    <recommendedName>
        <fullName evidence="3">SWIM-type domain-containing protein</fullName>
    </recommendedName>
</protein>
<feature type="compositionally biased region" description="Polar residues" evidence="2">
    <location>
        <begin position="746"/>
        <end position="755"/>
    </location>
</feature>
<evidence type="ECO:0000259" key="3">
    <source>
        <dbReference type="PROSITE" id="PS50966"/>
    </source>
</evidence>
<dbReference type="PROSITE" id="PS50966">
    <property type="entry name" value="ZF_SWIM"/>
    <property type="match status" value="1"/>
</dbReference>
<dbReference type="InterPro" id="IPR018289">
    <property type="entry name" value="MULE_transposase_dom"/>
</dbReference>
<accession>A0AAF0XR83</accession>
<evidence type="ECO:0000313" key="5">
    <source>
        <dbReference type="Proteomes" id="UP000077755"/>
    </source>
</evidence>
<dbReference type="PANTHER" id="PTHR47718">
    <property type="entry name" value="OS01G0519700 PROTEIN"/>
    <property type="match status" value="1"/>
</dbReference>
<feature type="region of interest" description="Disordered" evidence="2">
    <location>
        <begin position="1"/>
        <end position="29"/>
    </location>
</feature>
<dbReference type="GO" id="GO:0008270">
    <property type="term" value="F:zinc ion binding"/>
    <property type="evidence" value="ECO:0007669"/>
    <property type="project" value="UniProtKB-KW"/>
</dbReference>
<feature type="region of interest" description="Disordered" evidence="2">
    <location>
        <begin position="527"/>
        <end position="546"/>
    </location>
</feature>
<dbReference type="AlphaFoldDB" id="A0AAF0XR83"/>
<sequence>MTVSHDTSRIPVQPHLESSDSEHSNSDSGEDIFAEEITNFEDEDLEDIDIADKTTSREAFLKATTACLNSCEATCFVSPNGSKFWTPNCDKVFKPHTNQHFPTLEDAFSFYREYGRHCGFDVRKSTERTNSRGKLLAKYFQCSRGGNPDANKAKTVDSSQNRRTTSSRCFCPAQIIMKPAGQRGIVVMSIVEEHNHALIEGQERMFLRCNRKLSLAHQNFIMDCARANIGPTKAYTLAKEMVGSYENIGATKNDFKNFSRDVKLRIGEHDADLILGKFKVHREKSKGAFYYSYKVDREGHLTGLFWTDVIAQANYEVFGDIVSFDPTFRTNRYNMVFVPFTGVNNHWKNVTFAAGLIAKENYKNFKWLILSFKEAMGRVPYCVITDQCPAIKKALRLHWDVAKHRLCMWHIMNKLPAKIGPTLSSDKKFMNKLKATVYSEHSTPAQFEESWKDVIAEYKLEGNKWLAKMFRDRRQWIPAYFGDVEMAGLLRTTSRSESSNSFFQHFHESGDTLVEFYSSFESAMDKQRLSTTDDDKKSRETPRMETTMPIEKDAADVYTLSIYYLVRDEITSACFHTSMPEMHIENDTRHFTCVDDMLKGKVFKVSIRLSDNTVDCSCKCFFRKGYLCRHSFAALKQCGVHSIPRQYVKARWTKDAVRNHSSLGRPSTDVNSGTGQNIKLKRTRACFEFQTFMDYAWDDEEKIDKLMAALQDINSSIFSKDCSHENIGDAHRADKFVGPIPLEEPSTLNPLSSRNKGCGSRLKSSMEISMKTKKMRTCGICHKIDGHNARTCPVAKK</sequence>
<keyword evidence="5" id="KW-1185">Reference proteome</keyword>
<dbReference type="PANTHER" id="PTHR47718:SF18">
    <property type="entry name" value="PROTEIN FAR1-RELATED SEQUENCE 5-LIKE"/>
    <property type="match status" value="1"/>
</dbReference>
<keyword evidence="1" id="KW-0862">Zinc</keyword>
<gene>
    <name evidence="4" type="ORF">DCAR_0830986</name>
</gene>
<feature type="compositionally biased region" description="Basic and acidic residues" evidence="2">
    <location>
        <begin position="527"/>
        <end position="543"/>
    </location>
</feature>
<dbReference type="InterPro" id="IPR007527">
    <property type="entry name" value="Znf_SWIM"/>
</dbReference>
<dbReference type="Pfam" id="PF10551">
    <property type="entry name" value="MULE"/>
    <property type="match status" value="1"/>
</dbReference>
<name>A0AAF0XR83_DAUCS</name>
<organism evidence="4 5">
    <name type="scientific">Daucus carota subsp. sativus</name>
    <name type="common">Carrot</name>
    <dbReference type="NCBI Taxonomy" id="79200"/>
    <lineage>
        <taxon>Eukaryota</taxon>
        <taxon>Viridiplantae</taxon>
        <taxon>Streptophyta</taxon>
        <taxon>Embryophyta</taxon>
        <taxon>Tracheophyta</taxon>
        <taxon>Spermatophyta</taxon>
        <taxon>Magnoliopsida</taxon>
        <taxon>eudicotyledons</taxon>
        <taxon>Gunneridae</taxon>
        <taxon>Pentapetalae</taxon>
        <taxon>asterids</taxon>
        <taxon>campanulids</taxon>
        <taxon>Apiales</taxon>
        <taxon>Apiaceae</taxon>
        <taxon>Apioideae</taxon>
        <taxon>Scandiceae</taxon>
        <taxon>Daucinae</taxon>
        <taxon>Daucus</taxon>
        <taxon>Daucus sect. Daucus</taxon>
    </lineage>
</organism>
<proteinExistence type="predicted"/>
<reference evidence="4" key="2">
    <citation type="submission" date="2022-03" db="EMBL/GenBank/DDBJ databases">
        <title>Draft title - Genomic analysis of global carrot germplasm unveils the trajectory of domestication and the origin of high carotenoid orange carrot.</title>
        <authorList>
            <person name="Iorizzo M."/>
            <person name="Ellison S."/>
            <person name="Senalik D."/>
            <person name="Macko-Podgorni A."/>
            <person name="Grzebelus D."/>
            <person name="Bostan H."/>
            <person name="Rolling W."/>
            <person name="Curaba J."/>
            <person name="Simon P."/>
        </authorList>
    </citation>
    <scope>NUCLEOTIDE SEQUENCE</scope>
    <source>
        <tissue evidence="4">Leaf</tissue>
    </source>
</reference>
<dbReference type="InterPro" id="IPR004330">
    <property type="entry name" value="FAR1_DNA_bnd_dom"/>
</dbReference>